<accession>A0A0F9IW05</accession>
<name>A0A0F9IW05_9ZZZZ</name>
<sequence>MLTDMTYIPVINTLSAIQRKYQKGYCYPSQDKILFLLRTIHSLTISKRTLQRWLKNIAKEG</sequence>
<reference evidence="1" key="1">
    <citation type="journal article" date="2015" name="Nature">
        <title>Complex archaea that bridge the gap between prokaryotes and eukaryotes.</title>
        <authorList>
            <person name="Spang A."/>
            <person name="Saw J.H."/>
            <person name="Jorgensen S.L."/>
            <person name="Zaremba-Niedzwiedzka K."/>
            <person name="Martijn J."/>
            <person name="Lind A.E."/>
            <person name="van Eijk R."/>
            <person name="Schleper C."/>
            <person name="Guy L."/>
            <person name="Ettema T.J."/>
        </authorList>
    </citation>
    <scope>NUCLEOTIDE SEQUENCE</scope>
</reference>
<gene>
    <name evidence="1" type="ORF">LCGC14_1607190</name>
</gene>
<evidence type="ECO:0000313" key="1">
    <source>
        <dbReference type="EMBL" id="KKM24229.1"/>
    </source>
</evidence>
<protein>
    <recommendedName>
        <fullName evidence="2">Helix-turn-helix domain-containing protein</fullName>
    </recommendedName>
</protein>
<proteinExistence type="predicted"/>
<dbReference type="EMBL" id="LAZR01012967">
    <property type="protein sequence ID" value="KKM24229.1"/>
    <property type="molecule type" value="Genomic_DNA"/>
</dbReference>
<organism evidence="1">
    <name type="scientific">marine sediment metagenome</name>
    <dbReference type="NCBI Taxonomy" id="412755"/>
    <lineage>
        <taxon>unclassified sequences</taxon>
        <taxon>metagenomes</taxon>
        <taxon>ecological metagenomes</taxon>
    </lineage>
</organism>
<dbReference type="AlphaFoldDB" id="A0A0F9IW05"/>
<evidence type="ECO:0008006" key="2">
    <source>
        <dbReference type="Google" id="ProtNLM"/>
    </source>
</evidence>
<comment type="caution">
    <text evidence="1">The sequence shown here is derived from an EMBL/GenBank/DDBJ whole genome shotgun (WGS) entry which is preliminary data.</text>
</comment>